<evidence type="ECO:0000256" key="7">
    <source>
        <dbReference type="ARBA" id="ARBA00047943"/>
    </source>
</evidence>
<dbReference type="SUPFAM" id="SSF53335">
    <property type="entry name" value="S-adenosyl-L-methionine-dependent methyltransferases"/>
    <property type="match status" value="1"/>
</dbReference>
<dbReference type="EC" id="2.1.1.137" evidence="4"/>
<dbReference type="Gene3D" id="3.40.630.30">
    <property type="match status" value="1"/>
</dbReference>
<keyword evidence="2" id="KW-0949">S-adenosyl-L-methionine</keyword>
<comment type="catalytic activity">
    <reaction evidence="6">
        <text>arsenic triglutathione + [thioredoxin]-dithiol + S-adenosyl-L-methionine + 2 H2O = methylarsonous acid + [thioredoxin]-disulfide + 3 glutathione + S-adenosyl-L-homocysteine + H(+)</text>
        <dbReference type="Rhea" id="RHEA:69460"/>
        <dbReference type="Rhea" id="RHEA-COMP:10698"/>
        <dbReference type="Rhea" id="RHEA-COMP:10700"/>
        <dbReference type="ChEBI" id="CHEBI:15377"/>
        <dbReference type="ChEBI" id="CHEBI:15378"/>
        <dbReference type="ChEBI" id="CHEBI:17826"/>
        <dbReference type="ChEBI" id="CHEBI:29950"/>
        <dbReference type="ChEBI" id="CHEBI:50058"/>
        <dbReference type="ChEBI" id="CHEBI:57856"/>
        <dbReference type="ChEBI" id="CHEBI:57925"/>
        <dbReference type="ChEBI" id="CHEBI:59789"/>
        <dbReference type="ChEBI" id="CHEBI:183640"/>
        <dbReference type="EC" id="2.1.1.137"/>
    </reaction>
</comment>
<dbReference type="Proteomes" id="UP001500630">
    <property type="component" value="Unassembled WGS sequence"/>
</dbReference>
<evidence type="ECO:0000256" key="6">
    <source>
        <dbReference type="ARBA" id="ARBA00047941"/>
    </source>
</evidence>
<dbReference type="InterPro" id="IPR016181">
    <property type="entry name" value="Acyl_CoA_acyltransferase"/>
</dbReference>
<dbReference type="PANTHER" id="PTHR43675:SF8">
    <property type="entry name" value="ARSENITE METHYLTRANSFERASE"/>
    <property type="match status" value="1"/>
</dbReference>
<evidence type="ECO:0000313" key="11">
    <source>
        <dbReference type="Proteomes" id="UP001500630"/>
    </source>
</evidence>
<dbReference type="InterPro" id="IPR025714">
    <property type="entry name" value="Methyltranfer_dom"/>
</dbReference>
<proteinExistence type="inferred from homology"/>
<dbReference type="CDD" id="cd04301">
    <property type="entry name" value="NAT_SF"/>
    <property type="match status" value="1"/>
</dbReference>
<dbReference type="RefSeq" id="WP_345579369.1">
    <property type="nucleotide sequence ID" value="NZ_BAABDQ010000065.1"/>
</dbReference>
<keyword evidence="1" id="KW-0808">Transferase</keyword>
<dbReference type="PANTHER" id="PTHR43675">
    <property type="entry name" value="ARSENITE METHYLTRANSFERASE"/>
    <property type="match status" value="1"/>
</dbReference>
<evidence type="ECO:0000313" key="10">
    <source>
        <dbReference type="EMBL" id="GAA3621669.1"/>
    </source>
</evidence>
<comment type="similarity">
    <text evidence="3">Belongs to the methyltransferase superfamily. Arsenite methyltransferase family.</text>
</comment>
<feature type="domain" description="N-acetyltransferase" evidence="9">
    <location>
        <begin position="254"/>
        <end position="409"/>
    </location>
</feature>
<evidence type="ECO:0000256" key="4">
    <source>
        <dbReference type="ARBA" id="ARBA00034521"/>
    </source>
</evidence>
<comment type="catalytic activity">
    <reaction evidence="8">
        <text>arsenic triglutathione + 3 [thioredoxin]-dithiol + 3 S-adenosyl-L-methionine = trimethylarsine + 3 [thioredoxin]-disulfide + 3 glutathione + 3 S-adenosyl-L-homocysteine + 3 H(+)</text>
        <dbReference type="Rhea" id="RHEA:69432"/>
        <dbReference type="Rhea" id="RHEA-COMP:10698"/>
        <dbReference type="Rhea" id="RHEA-COMP:10700"/>
        <dbReference type="ChEBI" id="CHEBI:15378"/>
        <dbReference type="ChEBI" id="CHEBI:27130"/>
        <dbReference type="ChEBI" id="CHEBI:29950"/>
        <dbReference type="ChEBI" id="CHEBI:50058"/>
        <dbReference type="ChEBI" id="CHEBI:57856"/>
        <dbReference type="ChEBI" id="CHEBI:57925"/>
        <dbReference type="ChEBI" id="CHEBI:59789"/>
        <dbReference type="ChEBI" id="CHEBI:183640"/>
        <dbReference type="EC" id="2.1.1.137"/>
    </reaction>
</comment>
<comment type="catalytic activity">
    <reaction evidence="7">
        <text>arsenic triglutathione + 2 [thioredoxin]-dithiol + 2 S-adenosyl-L-methionine + H2O = dimethylarsinous acid + 2 [thioredoxin]-disulfide + 3 glutathione + 2 S-adenosyl-L-homocysteine + 2 H(+)</text>
        <dbReference type="Rhea" id="RHEA:69464"/>
        <dbReference type="Rhea" id="RHEA-COMP:10698"/>
        <dbReference type="Rhea" id="RHEA-COMP:10700"/>
        <dbReference type="ChEBI" id="CHEBI:15377"/>
        <dbReference type="ChEBI" id="CHEBI:15378"/>
        <dbReference type="ChEBI" id="CHEBI:23808"/>
        <dbReference type="ChEBI" id="CHEBI:29950"/>
        <dbReference type="ChEBI" id="CHEBI:50058"/>
        <dbReference type="ChEBI" id="CHEBI:57856"/>
        <dbReference type="ChEBI" id="CHEBI:57925"/>
        <dbReference type="ChEBI" id="CHEBI:59789"/>
        <dbReference type="ChEBI" id="CHEBI:183640"/>
        <dbReference type="EC" id="2.1.1.137"/>
    </reaction>
</comment>
<dbReference type="CDD" id="cd02440">
    <property type="entry name" value="AdoMet_MTases"/>
    <property type="match status" value="1"/>
</dbReference>
<evidence type="ECO:0000256" key="3">
    <source>
        <dbReference type="ARBA" id="ARBA00034487"/>
    </source>
</evidence>
<evidence type="ECO:0000256" key="2">
    <source>
        <dbReference type="ARBA" id="ARBA00022691"/>
    </source>
</evidence>
<evidence type="ECO:0000256" key="1">
    <source>
        <dbReference type="ARBA" id="ARBA00022679"/>
    </source>
</evidence>
<evidence type="ECO:0000256" key="8">
    <source>
        <dbReference type="ARBA" id="ARBA00048428"/>
    </source>
</evidence>
<accession>A0ABP6ZX92</accession>
<dbReference type="PROSITE" id="PS51186">
    <property type="entry name" value="GNAT"/>
    <property type="match status" value="1"/>
</dbReference>
<evidence type="ECO:0000259" key="9">
    <source>
        <dbReference type="PROSITE" id="PS51186"/>
    </source>
</evidence>
<dbReference type="Gene3D" id="3.40.50.150">
    <property type="entry name" value="Vaccinia Virus protein VP39"/>
    <property type="match status" value="1"/>
</dbReference>
<dbReference type="Pfam" id="PF00583">
    <property type="entry name" value="Acetyltransf_1"/>
    <property type="match status" value="1"/>
</dbReference>
<protein>
    <recommendedName>
        <fullName evidence="5">Arsenite methyltransferase</fullName>
        <ecNumber evidence="4">2.1.1.137</ecNumber>
    </recommendedName>
</protein>
<name>A0ABP6ZX92_9ACTN</name>
<gene>
    <name evidence="10" type="ORF">GCM10022419_129180</name>
</gene>
<dbReference type="SUPFAM" id="SSF55729">
    <property type="entry name" value="Acyl-CoA N-acyltransferases (Nat)"/>
    <property type="match status" value="1"/>
</dbReference>
<dbReference type="EMBL" id="BAABDQ010000065">
    <property type="protein sequence ID" value="GAA3621669.1"/>
    <property type="molecule type" value="Genomic_DNA"/>
</dbReference>
<dbReference type="InterPro" id="IPR029063">
    <property type="entry name" value="SAM-dependent_MTases_sf"/>
</dbReference>
<reference evidence="11" key="1">
    <citation type="journal article" date="2019" name="Int. J. Syst. Evol. Microbiol.">
        <title>The Global Catalogue of Microorganisms (GCM) 10K type strain sequencing project: providing services to taxonomists for standard genome sequencing and annotation.</title>
        <authorList>
            <consortium name="The Broad Institute Genomics Platform"/>
            <consortium name="The Broad Institute Genome Sequencing Center for Infectious Disease"/>
            <person name="Wu L."/>
            <person name="Ma J."/>
        </authorList>
    </citation>
    <scope>NUCLEOTIDE SEQUENCE [LARGE SCALE GENOMIC DNA]</scope>
    <source>
        <strain evidence="11">JCM 17326</strain>
    </source>
</reference>
<comment type="caution">
    <text evidence="10">The sequence shown here is derived from an EMBL/GenBank/DDBJ whole genome shotgun (WGS) entry which is preliminary data.</text>
</comment>
<evidence type="ECO:0000256" key="5">
    <source>
        <dbReference type="ARBA" id="ARBA00034545"/>
    </source>
</evidence>
<dbReference type="Pfam" id="PF13847">
    <property type="entry name" value="Methyltransf_31"/>
    <property type="match status" value="1"/>
</dbReference>
<dbReference type="InterPro" id="IPR026669">
    <property type="entry name" value="Arsenite_MeTrfase-like"/>
</dbReference>
<organism evidence="10 11">
    <name type="scientific">Nonomuraea rosea</name>
    <dbReference type="NCBI Taxonomy" id="638574"/>
    <lineage>
        <taxon>Bacteria</taxon>
        <taxon>Bacillati</taxon>
        <taxon>Actinomycetota</taxon>
        <taxon>Actinomycetes</taxon>
        <taxon>Streptosporangiales</taxon>
        <taxon>Streptosporangiaceae</taxon>
        <taxon>Nonomuraea</taxon>
    </lineage>
</organism>
<sequence length="417" mass="43001">MAHEEIIDHYSALARAAAAGRVIADCGPDAFEEGCFGAAGYDDIHALPDGVVRASLGCGNPVAVAELRTGQTVLDLGSGGGIDVLLSARRVGPHGTAYGLDASLDMLELARRNAAQAGVRNAEFLHGRIEQVPLPDRSVDVVISNCVINLSGDKAAVLAEAFRVLRPGGRFGVSDVVVGGVADSVAGGAIDPVARAAVEQRIGCVAGALAVAEYRRLLAAAGFTGIRITLTAGHGDGVHSAIVQAIKPAAGPGVEIRPMRESDADEVLAIYQAGLDTGQASFETVAPSWEGFTAARLPHLRYVAGDTSTGQVLGWVAASAVSARPVYAGVVEHSIYVHPGCQAHGIGKALLSAFVAGSEDAGVWTIQTGIFPENAASLSLHQALGFRVVGTRERIGRHHGIWRDVLTLERRSSVAGA</sequence>
<dbReference type="InterPro" id="IPR000182">
    <property type="entry name" value="GNAT_dom"/>
</dbReference>
<keyword evidence="11" id="KW-1185">Reference proteome</keyword>